<reference evidence="1" key="1">
    <citation type="submission" date="2019-08" db="EMBL/GenBank/DDBJ databases">
        <authorList>
            <person name="Kucharzyk K."/>
            <person name="Murdoch R.W."/>
            <person name="Higgins S."/>
            <person name="Loffler F."/>
        </authorList>
    </citation>
    <scope>NUCLEOTIDE SEQUENCE</scope>
</reference>
<comment type="caution">
    <text evidence="1">The sequence shown here is derived from an EMBL/GenBank/DDBJ whole genome shotgun (WGS) entry which is preliminary data.</text>
</comment>
<protein>
    <recommendedName>
        <fullName evidence="2">Bacterial repeat domain-containing protein</fullName>
    </recommendedName>
</protein>
<evidence type="ECO:0008006" key="2">
    <source>
        <dbReference type="Google" id="ProtNLM"/>
    </source>
</evidence>
<gene>
    <name evidence="1" type="ORF">SDC9_139802</name>
</gene>
<dbReference type="AlphaFoldDB" id="A0A645DTI3"/>
<name>A0A645DTI3_9ZZZZ</name>
<sequence>MGTVTPAKLSGILPGSSVILKFTPEKDYSLYSVEINGSKVKDIQPSAVEVQYTYKDIKNNILVKPAFVETLNLLISNVLNNSPWKLKSMNIYKDDGTFLFSFPLLQEDKEIKRYFYYPQGEVKMYYPDGSLYWSSTWSISGNNFRLGGGDMTIIELTASRLVFKAPPGADPTTGIINYAQYTYERN</sequence>
<dbReference type="EMBL" id="VSSQ01039573">
    <property type="protein sequence ID" value="MPM92667.1"/>
    <property type="molecule type" value="Genomic_DNA"/>
</dbReference>
<evidence type="ECO:0000313" key="1">
    <source>
        <dbReference type="EMBL" id="MPM92667.1"/>
    </source>
</evidence>
<organism evidence="1">
    <name type="scientific">bioreactor metagenome</name>
    <dbReference type="NCBI Taxonomy" id="1076179"/>
    <lineage>
        <taxon>unclassified sequences</taxon>
        <taxon>metagenomes</taxon>
        <taxon>ecological metagenomes</taxon>
    </lineage>
</organism>
<accession>A0A645DTI3</accession>
<proteinExistence type="predicted"/>